<dbReference type="PANTHER" id="PTHR30576:SF20">
    <property type="entry name" value="QUINOVOSAMINEPHOSPHOTRANSFERAE-RELATED"/>
    <property type="match status" value="1"/>
</dbReference>
<sequence length="197" mass="22340">MKRAFDLLCAAAGLLLCLPLFVVIAVAIKLDSPGPVFFRQQRVGRHGRLFAIHKFRSMHVRPQNAGHEITVNNDPRVTRSGRWLRQWKLDELPQLLDVLYGDMSLVGPRPEVPKYVAAYPDDVRDVVLSVRPGITDLASIRFRDENAMLDASSDPDTTYREQILPEKLKLLMEYVTGQSFATDMKILLQTACRVVRP</sequence>
<evidence type="ECO:0000259" key="2">
    <source>
        <dbReference type="Pfam" id="PF02397"/>
    </source>
</evidence>
<comment type="similarity">
    <text evidence="1">Belongs to the bacterial sugar transferase family.</text>
</comment>
<accession>F7SYY5</accession>
<dbReference type="eggNOG" id="COG2148">
    <property type="taxonomic scope" value="Bacteria"/>
</dbReference>
<dbReference type="PANTHER" id="PTHR30576">
    <property type="entry name" value="COLANIC BIOSYNTHESIS UDP-GLUCOSE LIPID CARRIER TRANSFERASE"/>
    <property type="match status" value="1"/>
</dbReference>
<keyword evidence="3" id="KW-0808">Transferase</keyword>
<comment type="caution">
    <text evidence="3">The sequence shown here is derived from an EMBL/GenBank/DDBJ whole genome shotgun (WGS) entry which is preliminary data.</text>
</comment>
<proteinExistence type="inferred from homology"/>
<organism evidence="3 4">
    <name type="scientific">Achromobacter insuavis AXX-A</name>
    <dbReference type="NCBI Taxonomy" id="1003200"/>
    <lineage>
        <taxon>Bacteria</taxon>
        <taxon>Pseudomonadati</taxon>
        <taxon>Pseudomonadota</taxon>
        <taxon>Betaproteobacteria</taxon>
        <taxon>Burkholderiales</taxon>
        <taxon>Alcaligenaceae</taxon>
        <taxon>Achromobacter</taxon>
    </lineage>
</organism>
<reference evidence="3 4" key="1">
    <citation type="submission" date="2011-06" db="EMBL/GenBank/DDBJ databases">
        <authorList>
            <person name="Bador J."/>
            <person name="Amoureux L."/>
            <person name="Neuwirth C."/>
        </authorList>
    </citation>
    <scope>NUCLEOTIDE SEQUENCE [LARGE SCALE GENOMIC DNA]</scope>
    <source>
        <strain evidence="3 4">AXX-A</strain>
    </source>
</reference>
<dbReference type="PATRIC" id="fig|1003200.3.peg.1858"/>
<gene>
    <name evidence="3" type="ORF">AXXA_09443</name>
</gene>
<dbReference type="EMBL" id="AFRQ01000037">
    <property type="protein sequence ID" value="EGP46655.1"/>
    <property type="molecule type" value="Genomic_DNA"/>
</dbReference>
<dbReference type="Proteomes" id="UP000004853">
    <property type="component" value="Unassembled WGS sequence"/>
</dbReference>
<dbReference type="RefSeq" id="WP_006391953.1">
    <property type="nucleotide sequence ID" value="NZ_GL982453.1"/>
</dbReference>
<dbReference type="HOGENOM" id="CLU_024920_1_2_4"/>
<evidence type="ECO:0000256" key="1">
    <source>
        <dbReference type="ARBA" id="ARBA00006464"/>
    </source>
</evidence>
<dbReference type="OrthoDB" id="9808602at2"/>
<protein>
    <submittedName>
        <fullName evidence="3">Sugar transferase</fullName>
    </submittedName>
</protein>
<evidence type="ECO:0000313" key="4">
    <source>
        <dbReference type="Proteomes" id="UP000004853"/>
    </source>
</evidence>
<evidence type="ECO:0000313" key="3">
    <source>
        <dbReference type="EMBL" id="EGP46655.1"/>
    </source>
</evidence>
<dbReference type="AlphaFoldDB" id="F7SYY5"/>
<dbReference type="InterPro" id="IPR003362">
    <property type="entry name" value="Bact_transf"/>
</dbReference>
<dbReference type="GO" id="GO:0016780">
    <property type="term" value="F:phosphotransferase activity, for other substituted phosphate groups"/>
    <property type="evidence" value="ECO:0007669"/>
    <property type="project" value="TreeGrafter"/>
</dbReference>
<dbReference type="Pfam" id="PF02397">
    <property type="entry name" value="Bac_transf"/>
    <property type="match status" value="1"/>
</dbReference>
<feature type="domain" description="Bacterial sugar transferase" evidence="2">
    <location>
        <begin position="2"/>
        <end position="195"/>
    </location>
</feature>
<name>F7SYY5_9BURK</name>